<dbReference type="AlphaFoldDB" id="A0A8J4LNH2"/>
<proteinExistence type="predicted"/>
<dbReference type="EMBL" id="BNCQ01000012">
    <property type="protein sequence ID" value="GIM02893.1"/>
    <property type="molecule type" value="Genomic_DNA"/>
</dbReference>
<evidence type="ECO:0000313" key="2">
    <source>
        <dbReference type="Proteomes" id="UP000722791"/>
    </source>
</evidence>
<organism evidence="1 2">
    <name type="scientific">Volvox reticuliferus</name>
    <dbReference type="NCBI Taxonomy" id="1737510"/>
    <lineage>
        <taxon>Eukaryota</taxon>
        <taxon>Viridiplantae</taxon>
        <taxon>Chlorophyta</taxon>
        <taxon>core chlorophytes</taxon>
        <taxon>Chlorophyceae</taxon>
        <taxon>CS clade</taxon>
        <taxon>Chlamydomonadales</taxon>
        <taxon>Volvocaceae</taxon>
        <taxon>Volvox</taxon>
    </lineage>
</organism>
<evidence type="ECO:0000313" key="1">
    <source>
        <dbReference type="EMBL" id="GIM02893.1"/>
    </source>
</evidence>
<accession>A0A8J4LNH2</accession>
<reference evidence="1" key="1">
    <citation type="journal article" date="2021" name="Proc. Natl. Acad. Sci. U.S.A.">
        <title>Three genomes in the algal genus Volvox reveal the fate of a haploid sex-determining region after a transition to homothallism.</title>
        <authorList>
            <person name="Yamamoto K."/>
            <person name="Hamaji T."/>
            <person name="Kawai-Toyooka H."/>
            <person name="Matsuzaki R."/>
            <person name="Takahashi F."/>
            <person name="Nishimura Y."/>
            <person name="Kawachi M."/>
            <person name="Noguchi H."/>
            <person name="Minakuchi Y."/>
            <person name="Umen J.G."/>
            <person name="Toyoda A."/>
            <person name="Nozaki H."/>
        </authorList>
    </citation>
    <scope>NUCLEOTIDE SEQUENCE</scope>
    <source>
        <strain evidence="1">NIES-3785</strain>
    </source>
</reference>
<protein>
    <submittedName>
        <fullName evidence="1">Uncharacterized protein</fullName>
    </submittedName>
</protein>
<comment type="caution">
    <text evidence="1">The sequence shown here is derived from an EMBL/GenBank/DDBJ whole genome shotgun (WGS) entry which is preliminary data.</text>
</comment>
<name>A0A8J4LNH2_9CHLO</name>
<dbReference type="Proteomes" id="UP000722791">
    <property type="component" value="Unassembled WGS sequence"/>
</dbReference>
<feature type="non-terminal residue" evidence="1">
    <location>
        <position position="1"/>
    </location>
</feature>
<gene>
    <name evidence="1" type="ORF">Vretimale_7723</name>
</gene>
<sequence length="181" mass="17925">NRGGGSCSIDGLTRESPLASTNVGVAADGGSLTPGSPTPAVTAAAAIIMGTVPPTPLTPPLLISSPQYDNSLVVAAPPMPGHASAPVAAAAASSACTSNPPGAHLYDLHRDVILGFDAVTSRLSLYGSFGRHRLLSLALPDTAEEGAVAVFLRGRGQQLVVLGEGAVAAADCRAVHVATGD</sequence>